<dbReference type="Gene3D" id="3.20.20.80">
    <property type="entry name" value="Glycosidases"/>
    <property type="match status" value="1"/>
</dbReference>
<dbReference type="Proteomes" id="UP000507470">
    <property type="component" value="Unassembled WGS sequence"/>
</dbReference>
<evidence type="ECO:0000313" key="9">
    <source>
        <dbReference type="EMBL" id="CAC5413031.1"/>
    </source>
</evidence>
<dbReference type="AlphaFoldDB" id="A0A6J8E204"/>
<keyword evidence="10" id="KW-1185">Reference proteome</keyword>
<dbReference type="InterPro" id="IPR057739">
    <property type="entry name" value="Glyco_hydro_29_N"/>
</dbReference>
<gene>
    <name evidence="9" type="ORF">MCOR_45979</name>
</gene>
<sequence>MPELYKLVNKYKPNYLWSDGDWEAMSDYWNSTKVLSWLYRYSPAKEEVVTNDRWDKDVNCKHGGFLTCSDIYDPDILKEITTTQLCPTAEESVLSIFVIQYNVDYSVHCLHEETTMQVMYTQTNISMEHPVHAMILDWPKTNHLYLGSPIASHITVINLQGTEYNLNYTPPSQGGINITIPNIPVNKMPCKWAWVLTMWNSANQ</sequence>
<evidence type="ECO:0000256" key="5">
    <source>
        <dbReference type="ARBA" id="ARBA00022801"/>
    </source>
</evidence>
<dbReference type="PANTHER" id="PTHR10030">
    <property type="entry name" value="ALPHA-L-FUCOSIDASE"/>
    <property type="match status" value="1"/>
</dbReference>
<evidence type="ECO:0000259" key="7">
    <source>
        <dbReference type="Pfam" id="PF01120"/>
    </source>
</evidence>
<accession>A0A6J8E204</accession>
<dbReference type="GO" id="GO:0004560">
    <property type="term" value="F:alpha-L-fucosidase activity"/>
    <property type="evidence" value="ECO:0007669"/>
    <property type="project" value="UniProtKB-EC"/>
</dbReference>
<dbReference type="InterPro" id="IPR016286">
    <property type="entry name" value="FUC_metazoa-typ"/>
</dbReference>
<dbReference type="Pfam" id="PF01120">
    <property type="entry name" value="Alpha_L_fucos"/>
    <property type="match status" value="1"/>
</dbReference>
<keyword evidence="6 9" id="KW-0326">Glycosidase</keyword>
<dbReference type="EC" id="3.2.1.51" evidence="3"/>
<evidence type="ECO:0000256" key="2">
    <source>
        <dbReference type="ARBA" id="ARBA00007951"/>
    </source>
</evidence>
<dbReference type="OrthoDB" id="6039950at2759"/>
<dbReference type="GO" id="GO:0006004">
    <property type="term" value="P:fucose metabolic process"/>
    <property type="evidence" value="ECO:0007669"/>
    <property type="project" value="InterPro"/>
</dbReference>
<dbReference type="GO" id="GO:0016139">
    <property type="term" value="P:glycoside catabolic process"/>
    <property type="evidence" value="ECO:0007669"/>
    <property type="project" value="TreeGrafter"/>
</dbReference>
<dbReference type="Pfam" id="PF16757">
    <property type="entry name" value="Fucosidase_C"/>
    <property type="match status" value="1"/>
</dbReference>
<name>A0A6J8E204_MYTCO</name>
<comment type="similarity">
    <text evidence="2">Belongs to the glycosyl hydrolase 29 family.</text>
</comment>
<dbReference type="EMBL" id="CACVKT020008119">
    <property type="protein sequence ID" value="CAC5413031.1"/>
    <property type="molecule type" value="Genomic_DNA"/>
</dbReference>
<dbReference type="InterPro" id="IPR000933">
    <property type="entry name" value="Glyco_hydro_29"/>
</dbReference>
<dbReference type="PRINTS" id="PR00741">
    <property type="entry name" value="GLHYDRLASE29"/>
</dbReference>
<reference evidence="9 10" key="1">
    <citation type="submission" date="2020-06" db="EMBL/GenBank/DDBJ databases">
        <authorList>
            <person name="Li R."/>
            <person name="Bekaert M."/>
        </authorList>
    </citation>
    <scope>NUCLEOTIDE SEQUENCE [LARGE SCALE GENOMIC DNA]</scope>
    <source>
        <strain evidence="10">wild</strain>
    </source>
</reference>
<keyword evidence="4" id="KW-0732">Signal</keyword>
<protein>
    <recommendedName>
        <fullName evidence="3">alpha-L-fucosidase</fullName>
        <ecNumber evidence="3">3.2.1.51</ecNumber>
    </recommendedName>
</protein>
<evidence type="ECO:0000256" key="3">
    <source>
        <dbReference type="ARBA" id="ARBA00012662"/>
    </source>
</evidence>
<evidence type="ECO:0000313" key="10">
    <source>
        <dbReference type="Proteomes" id="UP000507470"/>
    </source>
</evidence>
<feature type="domain" description="Glycoside hydrolase family 29 N-terminal" evidence="7">
    <location>
        <begin position="1"/>
        <end position="79"/>
    </location>
</feature>
<dbReference type="PANTHER" id="PTHR10030:SF37">
    <property type="entry name" value="ALPHA-L-FUCOSIDASE-RELATED"/>
    <property type="match status" value="1"/>
</dbReference>
<evidence type="ECO:0000256" key="6">
    <source>
        <dbReference type="ARBA" id="ARBA00023295"/>
    </source>
</evidence>
<evidence type="ECO:0000256" key="4">
    <source>
        <dbReference type="ARBA" id="ARBA00022729"/>
    </source>
</evidence>
<dbReference type="InterPro" id="IPR017853">
    <property type="entry name" value="GH"/>
</dbReference>
<dbReference type="InterPro" id="IPR031919">
    <property type="entry name" value="Fucosidase_C"/>
</dbReference>
<organism evidence="9 10">
    <name type="scientific">Mytilus coruscus</name>
    <name type="common">Sea mussel</name>
    <dbReference type="NCBI Taxonomy" id="42192"/>
    <lineage>
        <taxon>Eukaryota</taxon>
        <taxon>Metazoa</taxon>
        <taxon>Spiralia</taxon>
        <taxon>Lophotrochozoa</taxon>
        <taxon>Mollusca</taxon>
        <taxon>Bivalvia</taxon>
        <taxon>Autobranchia</taxon>
        <taxon>Pteriomorphia</taxon>
        <taxon>Mytilida</taxon>
        <taxon>Mytiloidea</taxon>
        <taxon>Mytilidae</taxon>
        <taxon>Mytilinae</taxon>
        <taxon>Mytilus</taxon>
    </lineage>
</organism>
<dbReference type="SUPFAM" id="SSF51445">
    <property type="entry name" value="(Trans)glycosidases"/>
    <property type="match status" value="1"/>
</dbReference>
<feature type="domain" description="Alpha-L-fucosidase C-terminal" evidence="8">
    <location>
        <begin position="112"/>
        <end position="197"/>
    </location>
</feature>
<comment type="function">
    <text evidence="1">Alpha-L-fucosidase is responsible for hydrolyzing the alpha-1,6-linked fucose joined to the reducing-end N-acetylglucosamine of the carbohydrate moieties of glycoproteins.</text>
</comment>
<proteinExistence type="inferred from homology"/>
<evidence type="ECO:0000256" key="1">
    <source>
        <dbReference type="ARBA" id="ARBA00004071"/>
    </source>
</evidence>
<keyword evidence="5 9" id="KW-0378">Hydrolase</keyword>
<evidence type="ECO:0000259" key="8">
    <source>
        <dbReference type="Pfam" id="PF16757"/>
    </source>
</evidence>
<dbReference type="GO" id="GO:0005764">
    <property type="term" value="C:lysosome"/>
    <property type="evidence" value="ECO:0007669"/>
    <property type="project" value="TreeGrafter"/>
</dbReference>